<dbReference type="InterPro" id="IPR001005">
    <property type="entry name" value="SANT/Myb"/>
</dbReference>
<comment type="caution">
    <text evidence="3">The sequence shown here is derived from an EMBL/GenBank/DDBJ whole genome shotgun (WGS) entry which is preliminary data.</text>
</comment>
<accession>A0A8H3LPL9</accession>
<evidence type="ECO:0000313" key="3">
    <source>
        <dbReference type="EMBL" id="GES89054.1"/>
    </source>
</evidence>
<dbReference type="Gene3D" id="1.10.10.60">
    <property type="entry name" value="Homeodomain-like"/>
    <property type="match status" value="1"/>
</dbReference>
<name>A0A8H3LPL9_9GLOM</name>
<gene>
    <name evidence="3" type="ORF">RCL2_001597200</name>
</gene>
<reference evidence="3" key="1">
    <citation type="submission" date="2019-10" db="EMBL/GenBank/DDBJ databases">
        <title>Conservation and host-specific expression of non-tandemly repeated heterogenous ribosome RNA gene in arbuscular mycorrhizal fungi.</title>
        <authorList>
            <person name="Maeda T."/>
            <person name="Kobayashi Y."/>
            <person name="Nakagawa T."/>
            <person name="Ezawa T."/>
            <person name="Yamaguchi K."/>
            <person name="Bino T."/>
            <person name="Nishimoto Y."/>
            <person name="Shigenobu S."/>
            <person name="Kawaguchi M."/>
        </authorList>
    </citation>
    <scope>NUCLEOTIDE SEQUENCE</scope>
    <source>
        <strain evidence="3">HR1</strain>
    </source>
</reference>
<protein>
    <recommendedName>
        <fullName evidence="5">Myb-like domain-containing protein</fullName>
    </recommendedName>
</protein>
<evidence type="ECO:0000313" key="4">
    <source>
        <dbReference type="Proteomes" id="UP000615446"/>
    </source>
</evidence>
<dbReference type="PROSITE" id="PS51294">
    <property type="entry name" value="HTH_MYB"/>
    <property type="match status" value="1"/>
</dbReference>
<dbReference type="OrthoDB" id="2143914at2759"/>
<dbReference type="PROSITE" id="PS50090">
    <property type="entry name" value="MYB_LIKE"/>
    <property type="match status" value="1"/>
</dbReference>
<evidence type="ECO:0008006" key="5">
    <source>
        <dbReference type="Google" id="ProtNLM"/>
    </source>
</evidence>
<evidence type="ECO:0000259" key="2">
    <source>
        <dbReference type="PROSITE" id="PS51294"/>
    </source>
</evidence>
<dbReference type="Proteomes" id="UP000615446">
    <property type="component" value="Unassembled WGS sequence"/>
</dbReference>
<feature type="domain" description="Myb-like" evidence="1">
    <location>
        <begin position="14"/>
        <end position="56"/>
    </location>
</feature>
<proteinExistence type="predicted"/>
<dbReference type="Pfam" id="PF00249">
    <property type="entry name" value="Myb_DNA-binding"/>
    <property type="match status" value="1"/>
</dbReference>
<dbReference type="CDD" id="cd00167">
    <property type="entry name" value="SANT"/>
    <property type="match status" value="1"/>
</dbReference>
<dbReference type="AlphaFoldDB" id="A0A8H3LPL9"/>
<dbReference type="SUPFAM" id="SSF46689">
    <property type="entry name" value="Homeodomain-like"/>
    <property type="match status" value="1"/>
</dbReference>
<sequence>MNTQLPYSFTRNPSWLPIEDNRLIIAVNRNRSWNNISREVATRSPRACRNRWTWIIYNAFMILQINHNLSSGISIPRPRMIRRPRVVNHRQSDHRRSTRRFRNVIRNATSNIPPTHRDIRMTLDYILN</sequence>
<feature type="domain" description="HTH myb-type" evidence="2">
    <location>
        <begin position="14"/>
        <end position="52"/>
    </location>
</feature>
<dbReference type="InterPro" id="IPR009057">
    <property type="entry name" value="Homeodomain-like_sf"/>
</dbReference>
<evidence type="ECO:0000259" key="1">
    <source>
        <dbReference type="PROSITE" id="PS50090"/>
    </source>
</evidence>
<organism evidence="3 4">
    <name type="scientific">Rhizophagus clarus</name>
    <dbReference type="NCBI Taxonomy" id="94130"/>
    <lineage>
        <taxon>Eukaryota</taxon>
        <taxon>Fungi</taxon>
        <taxon>Fungi incertae sedis</taxon>
        <taxon>Mucoromycota</taxon>
        <taxon>Glomeromycotina</taxon>
        <taxon>Glomeromycetes</taxon>
        <taxon>Glomerales</taxon>
        <taxon>Glomeraceae</taxon>
        <taxon>Rhizophagus</taxon>
    </lineage>
</organism>
<dbReference type="InterPro" id="IPR017930">
    <property type="entry name" value="Myb_dom"/>
</dbReference>
<dbReference type="EMBL" id="BLAL01000183">
    <property type="protein sequence ID" value="GES89054.1"/>
    <property type="molecule type" value="Genomic_DNA"/>
</dbReference>